<gene>
    <name evidence="1" type="ORF">CITCOLO1_LOCUS21803</name>
</gene>
<accession>A0ABP0Z992</accession>
<dbReference type="EMBL" id="OZ021743">
    <property type="protein sequence ID" value="CAK9329357.1"/>
    <property type="molecule type" value="Genomic_DNA"/>
</dbReference>
<keyword evidence="2" id="KW-1185">Reference proteome</keyword>
<reference evidence="1 2" key="1">
    <citation type="submission" date="2024-03" db="EMBL/GenBank/DDBJ databases">
        <authorList>
            <person name="Gkanogiannis A."/>
            <person name="Becerra Lopez-Lavalle L."/>
        </authorList>
    </citation>
    <scope>NUCLEOTIDE SEQUENCE [LARGE SCALE GENOMIC DNA]</scope>
</reference>
<evidence type="ECO:0000313" key="2">
    <source>
        <dbReference type="Proteomes" id="UP001642487"/>
    </source>
</evidence>
<organism evidence="1 2">
    <name type="scientific">Citrullus colocynthis</name>
    <name type="common">colocynth</name>
    <dbReference type="NCBI Taxonomy" id="252529"/>
    <lineage>
        <taxon>Eukaryota</taxon>
        <taxon>Viridiplantae</taxon>
        <taxon>Streptophyta</taxon>
        <taxon>Embryophyta</taxon>
        <taxon>Tracheophyta</taxon>
        <taxon>Spermatophyta</taxon>
        <taxon>Magnoliopsida</taxon>
        <taxon>eudicotyledons</taxon>
        <taxon>Gunneridae</taxon>
        <taxon>Pentapetalae</taxon>
        <taxon>rosids</taxon>
        <taxon>fabids</taxon>
        <taxon>Cucurbitales</taxon>
        <taxon>Cucurbitaceae</taxon>
        <taxon>Benincaseae</taxon>
        <taxon>Citrullus</taxon>
    </lineage>
</organism>
<name>A0ABP0Z992_9ROSI</name>
<dbReference type="Proteomes" id="UP001642487">
    <property type="component" value="Chromosome 9"/>
</dbReference>
<feature type="non-terminal residue" evidence="1">
    <location>
        <position position="1"/>
    </location>
</feature>
<protein>
    <submittedName>
        <fullName evidence="1">Uncharacterized protein</fullName>
    </submittedName>
</protein>
<evidence type="ECO:0000313" key="1">
    <source>
        <dbReference type="EMBL" id="CAK9329357.1"/>
    </source>
</evidence>
<proteinExistence type="predicted"/>
<sequence length="50" mass="6037">STPEWYGLASNFEFEVDVDLMVMKPFYPIYVHYEGHARVLWLELRFQVRG</sequence>